<proteinExistence type="predicted"/>
<sequence length="33" mass="4016">MLIYTEFYMRIDLCAILLKLYVFSNSSYRLHVV</sequence>
<protein>
    <submittedName>
        <fullName evidence="1">Uncharacterized protein</fullName>
    </submittedName>
</protein>
<reference evidence="1" key="1">
    <citation type="submission" date="2014-11" db="EMBL/GenBank/DDBJ databases">
        <authorList>
            <person name="Amaro Gonzalez C."/>
        </authorList>
    </citation>
    <scope>NUCLEOTIDE SEQUENCE</scope>
</reference>
<reference evidence="1" key="2">
    <citation type="journal article" date="2015" name="Fish Shellfish Immunol.">
        <title>Early steps in the European eel (Anguilla anguilla)-Vibrio vulnificus interaction in the gills: Role of the RtxA13 toxin.</title>
        <authorList>
            <person name="Callol A."/>
            <person name="Pajuelo D."/>
            <person name="Ebbesson L."/>
            <person name="Teles M."/>
            <person name="MacKenzie S."/>
            <person name="Amaro C."/>
        </authorList>
    </citation>
    <scope>NUCLEOTIDE SEQUENCE</scope>
</reference>
<name>A0A0E9UAG9_ANGAN</name>
<evidence type="ECO:0000313" key="1">
    <source>
        <dbReference type="EMBL" id="JAH62879.1"/>
    </source>
</evidence>
<dbReference type="AlphaFoldDB" id="A0A0E9UAG9"/>
<dbReference type="EMBL" id="GBXM01045698">
    <property type="protein sequence ID" value="JAH62879.1"/>
    <property type="molecule type" value="Transcribed_RNA"/>
</dbReference>
<organism evidence="1">
    <name type="scientific">Anguilla anguilla</name>
    <name type="common">European freshwater eel</name>
    <name type="synonym">Muraena anguilla</name>
    <dbReference type="NCBI Taxonomy" id="7936"/>
    <lineage>
        <taxon>Eukaryota</taxon>
        <taxon>Metazoa</taxon>
        <taxon>Chordata</taxon>
        <taxon>Craniata</taxon>
        <taxon>Vertebrata</taxon>
        <taxon>Euteleostomi</taxon>
        <taxon>Actinopterygii</taxon>
        <taxon>Neopterygii</taxon>
        <taxon>Teleostei</taxon>
        <taxon>Anguilliformes</taxon>
        <taxon>Anguillidae</taxon>
        <taxon>Anguilla</taxon>
    </lineage>
</organism>
<accession>A0A0E9UAG9</accession>